<evidence type="ECO:0000313" key="3">
    <source>
        <dbReference type="EMBL" id="TVU19720.1"/>
    </source>
</evidence>
<dbReference type="InterPro" id="IPR053063">
    <property type="entry name" value="PWWP_domain_containing_PDP"/>
</dbReference>
<feature type="region of interest" description="Disordered" evidence="1">
    <location>
        <begin position="862"/>
        <end position="886"/>
    </location>
</feature>
<dbReference type="AlphaFoldDB" id="A0A5J9U962"/>
<proteinExistence type="predicted"/>
<evidence type="ECO:0000313" key="4">
    <source>
        <dbReference type="Proteomes" id="UP000324897"/>
    </source>
</evidence>
<gene>
    <name evidence="3" type="ORF">EJB05_35889</name>
</gene>
<dbReference type="Gene3D" id="2.30.30.140">
    <property type="match status" value="1"/>
</dbReference>
<keyword evidence="4" id="KW-1185">Reference proteome</keyword>
<organism evidence="3 4">
    <name type="scientific">Eragrostis curvula</name>
    <name type="common">weeping love grass</name>
    <dbReference type="NCBI Taxonomy" id="38414"/>
    <lineage>
        <taxon>Eukaryota</taxon>
        <taxon>Viridiplantae</taxon>
        <taxon>Streptophyta</taxon>
        <taxon>Embryophyta</taxon>
        <taxon>Tracheophyta</taxon>
        <taxon>Spermatophyta</taxon>
        <taxon>Magnoliopsida</taxon>
        <taxon>Liliopsida</taxon>
        <taxon>Poales</taxon>
        <taxon>Poaceae</taxon>
        <taxon>PACMAD clade</taxon>
        <taxon>Chloridoideae</taxon>
        <taxon>Eragrostideae</taxon>
        <taxon>Eragrostidinae</taxon>
        <taxon>Eragrostis</taxon>
    </lineage>
</organism>
<dbReference type="Proteomes" id="UP000324897">
    <property type="component" value="Chromosome 7"/>
</dbReference>
<evidence type="ECO:0000259" key="2">
    <source>
        <dbReference type="PROSITE" id="PS50812"/>
    </source>
</evidence>
<dbReference type="PROSITE" id="PS50812">
    <property type="entry name" value="PWWP"/>
    <property type="match status" value="1"/>
</dbReference>
<dbReference type="CDD" id="cd05162">
    <property type="entry name" value="PWWP"/>
    <property type="match status" value="1"/>
</dbReference>
<feature type="compositionally biased region" description="Basic and acidic residues" evidence="1">
    <location>
        <begin position="559"/>
        <end position="573"/>
    </location>
</feature>
<dbReference type="SMART" id="SM00293">
    <property type="entry name" value="PWWP"/>
    <property type="match status" value="1"/>
</dbReference>
<feature type="region of interest" description="Disordered" evidence="1">
    <location>
        <begin position="553"/>
        <end position="573"/>
    </location>
</feature>
<comment type="caution">
    <text evidence="3">The sequence shown here is derived from an EMBL/GenBank/DDBJ whole genome shotgun (WGS) entry which is preliminary data.</text>
</comment>
<accession>A0A5J9U962</accession>
<dbReference type="InterPro" id="IPR000313">
    <property type="entry name" value="PWWP_dom"/>
</dbReference>
<dbReference type="SUPFAM" id="SSF63748">
    <property type="entry name" value="Tudor/PWWP/MBT"/>
    <property type="match status" value="1"/>
</dbReference>
<dbReference type="EMBL" id="RWGY01000029">
    <property type="protein sequence ID" value="TVU19720.1"/>
    <property type="molecule type" value="Genomic_DNA"/>
</dbReference>
<evidence type="ECO:0000256" key="1">
    <source>
        <dbReference type="SAM" id="MobiDB-lite"/>
    </source>
</evidence>
<dbReference type="OrthoDB" id="62853at2759"/>
<dbReference type="PANTHER" id="PTHR42851:SF4">
    <property type="entry name" value="PWWP DOMAIN-CONTAINING PROTEIN"/>
    <property type="match status" value="1"/>
</dbReference>
<name>A0A5J9U962_9POAL</name>
<protein>
    <recommendedName>
        <fullName evidence="2">PWWP domain-containing protein</fullName>
    </recommendedName>
</protein>
<feature type="compositionally biased region" description="Basic residues" evidence="1">
    <location>
        <begin position="506"/>
        <end position="516"/>
    </location>
</feature>
<feature type="non-terminal residue" evidence="3">
    <location>
        <position position="1"/>
    </location>
</feature>
<dbReference type="PANTHER" id="PTHR42851">
    <property type="entry name" value="ALDOLASE-RELATED"/>
    <property type="match status" value="1"/>
</dbReference>
<feature type="region of interest" description="Disordered" evidence="1">
    <location>
        <begin position="498"/>
        <end position="534"/>
    </location>
</feature>
<feature type="region of interest" description="Disordered" evidence="1">
    <location>
        <begin position="593"/>
        <end position="627"/>
    </location>
</feature>
<dbReference type="Pfam" id="PF00855">
    <property type="entry name" value="PWWP"/>
    <property type="match status" value="1"/>
</dbReference>
<feature type="domain" description="PWWP" evidence="2">
    <location>
        <begin position="289"/>
        <end position="350"/>
    </location>
</feature>
<feature type="compositionally biased region" description="Low complexity" evidence="1">
    <location>
        <begin position="45"/>
        <end position="64"/>
    </location>
</feature>
<feature type="compositionally biased region" description="Basic and acidic residues" evidence="1">
    <location>
        <begin position="517"/>
        <end position="529"/>
    </location>
</feature>
<dbReference type="Gramene" id="TVU19720">
    <property type="protein sequence ID" value="TVU19720"/>
    <property type="gene ID" value="EJB05_35889"/>
</dbReference>
<sequence length="886" mass="97035">MAPAALLPTFQPHHATLKSLGRGRGPCAPNHREAHPAQQLSQYISSSSPTTAPHHHPTPASAPARAISPNRGTLGSRRLRPSHAREGGFGEPATMRTRSQAKAAMSAVSLGGGGRGRVKRKVLSAPPVAAAEAAAGENLVENPSLEVDADVVMVAGAAEEVAAVESVVQEGNCGVMGDAVIIDAGTVGDVAEASDFLYEAEPAGVIDMGVDIDGSGENIGVLNGGCGGKGKMGLEADGLQSEEEAASEIVELSSYSEPHHGEAECSEPNNSDRFARYSLPRLDNGGIRVSDLVWIKLEGYPWWPGEIFDPSDASELALQHQVKGNYLVALFGDRVFAWSDESQLMPFITNYARMEKQCSSDDFINAVNHALEEFSRRVLSGMSCSCLPEELSDSGMSYMVENHGLKDGVTCCTVNKAEFLKYFNSENLLHYVKSLALFPGQGGDLLELVAACSQLTSFYRSKGSPELASFQTSSGWDDNAMDASSTMNVTVEEDVTNVVHSDHAMPKRGRGRPRKRKPEDSIESMEKKGTSNLINSATYDDFNYSQNMSKGNLDSFEDSVSKSHRSTERPDHMQDSYWSELSLHSDPIHSLEIASSSTRPRHKRKSSQENYVPPSQHPRPRTAPKKQIQVMERPIIHADAKIADELKPTALVLSFGRPGALPSEMDLIKTFSRYGPLKETETEVHQDTNTAKVVFKKRLDAERGFSVAGKYGTFGPSLRSYRLFFNHTIRRYRVKTEQAFSILIRRIKKKLTSITHILPTAYKLDFWRFRPHENRWSRAANEPPLRKDEKIKNKAQSPFQIRSIGPTKLVRAPVLQAPIHDTKARARAHLPHSHLPPARRPHLSLPLCHLRSCSHLVARTRQASLPSSSTPSRLAQIPSSGSAAGR</sequence>
<feature type="region of interest" description="Disordered" evidence="1">
    <location>
        <begin position="16"/>
        <end position="98"/>
    </location>
</feature>
<reference evidence="3 4" key="1">
    <citation type="journal article" date="2019" name="Sci. Rep.">
        <title>A high-quality genome of Eragrostis curvula grass provides insights into Poaceae evolution and supports new strategies to enhance forage quality.</title>
        <authorList>
            <person name="Carballo J."/>
            <person name="Santos B.A.C.M."/>
            <person name="Zappacosta D."/>
            <person name="Garbus I."/>
            <person name="Selva J.P."/>
            <person name="Gallo C.A."/>
            <person name="Diaz A."/>
            <person name="Albertini E."/>
            <person name="Caccamo M."/>
            <person name="Echenique V."/>
        </authorList>
    </citation>
    <scope>NUCLEOTIDE SEQUENCE [LARGE SCALE GENOMIC DNA]</scope>
    <source>
        <strain evidence="4">cv. Victoria</strain>
        <tissue evidence="3">Leaf</tissue>
    </source>
</reference>